<accession>A0A538STM2</accession>
<dbReference type="AlphaFoldDB" id="A0A538STM2"/>
<organism evidence="2 3">
    <name type="scientific">Eiseniibacteriota bacterium</name>
    <dbReference type="NCBI Taxonomy" id="2212470"/>
    <lineage>
        <taxon>Bacteria</taxon>
        <taxon>Candidatus Eiseniibacteriota</taxon>
    </lineage>
</organism>
<name>A0A538STM2_UNCEI</name>
<feature type="compositionally biased region" description="Basic and acidic residues" evidence="1">
    <location>
        <begin position="9"/>
        <end position="26"/>
    </location>
</feature>
<sequence length="195" mass="19635">MQSATSVEADAKTDAKAEGTLKEIRARGKSAPAKTRAAVEKKLDQISGEVDANASAKGKEGAAGRIAPEFGMTGEALLAEETQFNTSLGQLVIAHSLLANAKTTVTLEQLFSMRHDGMGWGQIAHGLDLRLGDVVSAVRSESRVADGTAKGNGKPPLIHSGAHVGAHTGTGAAVHAGHTGAGAAGNAGVGVKVGK</sequence>
<reference evidence="2 3" key="1">
    <citation type="journal article" date="2019" name="Nat. Microbiol.">
        <title>Mediterranean grassland soil C-N compound turnover is dependent on rainfall and depth, and is mediated by genomically divergent microorganisms.</title>
        <authorList>
            <person name="Diamond S."/>
            <person name="Andeer P.F."/>
            <person name="Li Z."/>
            <person name="Crits-Christoph A."/>
            <person name="Burstein D."/>
            <person name="Anantharaman K."/>
            <person name="Lane K.R."/>
            <person name="Thomas B.C."/>
            <person name="Pan C."/>
            <person name="Northen T.R."/>
            <person name="Banfield J.F."/>
        </authorList>
    </citation>
    <scope>NUCLEOTIDE SEQUENCE [LARGE SCALE GENOMIC DNA]</scope>
    <source>
        <strain evidence="2">WS_4</strain>
    </source>
</reference>
<evidence type="ECO:0000313" key="2">
    <source>
        <dbReference type="EMBL" id="TMQ54753.1"/>
    </source>
</evidence>
<dbReference type="Proteomes" id="UP000319829">
    <property type="component" value="Unassembled WGS sequence"/>
</dbReference>
<dbReference type="EMBL" id="VBOU01000056">
    <property type="protein sequence ID" value="TMQ54753.1"/>
    <property type="molecule type" value="Genomic_DNA"/>
</dbReference>
<gene>
    <name evidence="2" type="ORF">E6K74_05140</name>
</gene>
<comment type="caution">
    <text evidence="2">The sequence shown here is derived from an EMBL/GenBank/DDBJ whole genome shotgun (WGS) entry which is preliminary data.</text>
</comment>
<protein>
    <submittedName>
        <fullName evidence="2">Uncharacterized protein</fullName>
    </submittedName>
</protein>
<feature type="region of interest" description="Disordered" evidence="1">
    <location>
        <begin position="1"/>
        <end position="37"/>
    </location>
</feature>
<proteinExistence type="predicted"/>
<evidence type="ECO:0000256" key="1">
    <source>
        <dbReference type="SAM" id="MobiDB-lite"/>
    </source>
</evidence>
<evidence type="ECO:0000313" key="3">
    <source>
        <dbReference type="Proteomes" id="UP000319829"/>
    </source>
</evidence>